<feature type="compositionally biased region" description="Polar residues" evidence="1">
    <location>
        <begin position="293"/>
        <end position="305"/>
    </location>
</feature>
<dbReference type="OrthoDB" id="6152532at2759"/>
<keyword evidence="3" id="KW-1185">Reference proteome</keyword>
<evidence type="ECO:0000256" key="1">
    <source>
        <dbReference type="SAM" id="MobiDB-lite"/>
    </source>
</evidence>
<feature type="compositionally biased region" description="Polar residues" evidence="1">
    <location>
        <begin position="463"/>
        <end position="488"/>
    </location>
</feature>
<name>A0A811UYM5_CERCA</name>
<comment type="caution">
    <text evidence="2">The sequence shown here is derived from an EMBL/GenBank/DDBJ whole genome shotgun (WGS) entry which is preliminary data.</text>
</comment>
<dbReference type="GO" id="GO:0010468">
    <property type="term" value="P:regulation of gene expression"/>
    <property type="evidence" value="ECO:0007669"/>
    <property type="project" value="TreeGrafter"/>
</dbReference>
<dbReference type="EMBL" id="CAJHJT010000034">
    <property type="protein sequence ID" value="CAD7003970.1"/>
    <property type="molecule type" value="Genomic_DNA"/>
</dbReference>
<protein>
    <submittedName>
        <fullName evidence="2">(Mediterranean fruit fly) hypothetical protein</fullName>
    </submittedName>
</protein>
<dbReference type="GO" id="GO:0005634">
    <property type="term" value="C:nucleus"/>
    <property type="evidence" value="ECO:0007669"/>
    <property type="project" value="TreeGrafter"/>
</dbReference>
<feature type="compositionally biased region" description="Low complexity" evidence="1">
    <location>
        <begin position="82"/>
        <end position="106"/>
    </location>
</feature>
<accession>A0A811UYM5</accession>
<reference evidence="2" key="1">
    <citation type="submission" date="2020-11" db="EMBL/GenBank/DDBJ databases">
        <authorList>
            <person name="Whitehead M."/>
        </authorList>
    </citation>
    <scope>NUCLEOTIDE SEQUENCE</scope>
    <source>
        <strain evidence="2">EGII</strain>
    </source>
</reference>
<dbReference type="PANTHER" id="PTHR14312">
    <property type="entry name" value="CREB/ATF BZIP TRANSCRIPTION FACTOR"/>
    <property type="match status" value="1"/>
</dbReference>
<feature type="region of interest" description="Disordered" evidence="1">
    <location>
        <begin position="293"/>
        <end position="313"/>
    </location>
</feature>
<gene>
    <name evidence="2" type="ORF">CCAP1982_LOCUS12393</name>
</gene>
<sequence>MHPKSNESGLCGRMHGKGTRNQAFSWVKEVGIYLVSIKSSIPSIDAMGIRSKPVNALPKKSVIKCGEVTHIFWRNTFPSIANPQPNTHNTNNNEISGQSGNISGNSTTRPPEGDEHDVAIETETTIATTNPTETAQLPRNSSKNNNNNNDDNRKSAEHLAEVLVMPVNDTKTAATITTTAEKETAETKMLATKSNTNTANDKNSWHVSGNVANEASSSSAEARPSGAIAPIAQEEEDTEEVWYSEEEAEELVLECRGSELPEKQLQSGCCLINANEQGSQADMKVNENAIITTNVNPPHTTTQEKPVQRSKSRMRTYLKKCRDRLTGQHQPAVTQTQAQAQAQTTTTNTTMHLQDEKTQESIALELHYAAPNNENSQLCFPVVEEAAEDEETEQSKLTTLNARAERRDDMAVHKLLTLTAMEADGVRERLVLEAQEEGEDEEEARSTSEQTELAYEDIDFSLPSSTLMDNSSGSNVSVDQRQQTTPLTSVAHKRDALTFTARVEVEVEVDDSGDLAVEQEQHVKLKCSVVSGETLQQQQQQQQQQHQQQQQQSLQVEKHEHLSFNSNCPPLVKEEQLACAVWMDSGTAALIDKHLAAIYTVFTACTRSILIRQARDLLVCSYLGCLQSFEMKFLCKFAEIAAELTQRHAIGEVRKGI</sequence>
<organism evidence="2 3">
    <name type="scientific">Ceratitis capitata</name>
    <name type="common">Mediterranean fruit fly</name>
    <name type="synonym">Tephritis capitata</name>
    <dbReference type="NCBI Taxonomy" id="7213"/>
    <lineage>
        <taxon>Eukaryota</taxon>
        <taxon>Metazoa</taxon>
        <taxon>Ecdysozoa</taxon>
        <taxon>Arthropoda</taxon>
        <taxon>Hexapoda</taxon>
        <taxon>Insecta</taxon>
        <taxon>Pterygota</taxon>
        <taxon>Neoptera</taxon>
        <taxon>Endopterygota</taxon>
        <taxon>Diptera</taxon>
        <taxon>Brachycera</taxon>
        <taxon>Muscomorpha</taxon>
        <taxon>Tephritoidea</taxon>
        <taxon>Tephritidae</taxon>
        <taxon>Ceratitis</taxon>
        <taxon>Ceratitis</taxon>
    </lineage>
</organism>
<feature type="region of interest" description="Disordered" evidence="1">
    <location>
        <begin position="82"/>
        <end position="153"/>
    </location>
</feature>
<dbReference type="GO" id="GO:0043565">
    <property type="term" value="F:sequence-specific DNA binding"/>
    <property type="evidence" value="ECO:0007669"/>
    <property type="project" value="TreeGrafter"/>
</dbReference>
<dbReference type="PANTHER" id="PTHR14312:SF1">
    <property type="entry name" value="BASIC-LEUCINE ZIPPER TRANSCRIPTION FACTOR A"/>
    <property type="match status" value="1"/>
</dbReference>
<evidence type="ECO:0000313" key="3">
    <source>
        <dbReference type="Proteomes" id="UP000606786"/>
    </source>
</evidence>
<evidence type="ECO:0000313" key="2">
    <source>
        <dbReference type="EMBL" id="CAD7003970.1"/>
    </source>
</evidence>
<proteinExistence type="predicted"/>
<dbReference type="Proteomes" id="UP000606786">
    <property type="component" value="Unassembled WGS sequence"/>
</dbReference>
<feature type="region of interest" description="Disordered" evidence="1">
    <location>
        <begin position="463"/>
        <end position="489"/>
    </location>
</feature>
<dbReference type="AlphaFoldDB" id="A0A811UYM5"/>
<feature type="compositionally biased region" description="Low complexity" evidence="1">
    <location>
        <begin position="121"/>
        <end position="149"/>
    </location>
</feature>